<organism evidence="2 3">
    <name type="scientific">Planifilum fimeticola</name>
    <dbReference type="NCBI Taxonomy" id="201975"/>
    <lineage>
        <taxon>Bacteria</taxon>
        <taxon>Bacillati</taxon>
        <taxon>Bacillota</taxon>
        <taxon>Bacilli</taxon>
        <taxon>Bacillales</taxon>
        <taxon>Thermoactinomycetaceae</taxon>
        <taxon>Planifilum</taxon>
    </lineage>
</organism>
<reference evidence="2 3" key="1">
    <citation type="submission" date="2018-03" db="EMBL/GenBank/DDBJ databases">
        <title>Genomic Encyclopedia of Archaeal and Bacterial Type Strains, Phase II (KMG-II): from individual species to whole genera.</title>
        <authorList>
            <person name="Goeker M."/>
        </authorList>
    </citation>
    <scope>NUCLEOTIDE SEQUENCE [LARGE SCALE GENOMIC DNA]</scope>
    <source>
        <strain evidence="2 3">DSM 44946</strain>
    </source>
</reference>
<evidence type="ECO:0000313" key="2">
    <source>
        <dbReference type="EMBL" id="PRX40959.1"/>
    </source>
</evidence>
<dbReference type="PANTHER" id="PTHR36832:SF1">
    <property type="entry name" value="SLR1174 PROTEIN"/>
    <property type="match status" value="1"/>
</dbReference>
<dbReference type="RefSeq" id="WP_106344846.1">
    <property type="nucleotide sequence ID" value="NZ_PVNE01000009.1"/>
</dbReference>
<sequence length="274" mass="31284">MQSGSIFSYLRKGRKYVGLFRIHLKNHFAYIQDFLIRTLFLIVVLFIFTQLWGVTYEVTGKDRIAGFSLPMMMWYLTVTESMMMAYPPLVERVEQEVKSGQVAVTLIRPFSYVGAHFSAYLAEFILRLSINLAIGGALVFLLFGPPEVGPGQLGRFLLFLPVSLVIHFSFTMCIALFAFWFEEVQGFHLIYTRLLMTLGGMMLPLEIFPESVERLAHVLPFQAVIYLPAKMMVTEPGGLWWSLWLKQIGWALFSLGLMGVIYRRGVRNLDLNGG</sequence>
<feature type="transmembrane region" description="Helical" evidence="1">
    <location>
        <begin position="239"/>
        <end position="262"/>
    </location>
</feature>
<feature type="transmembrane region" description="Helical" evidence="1">
    <location>
        <begin position="34"/>
        <end position="52"/>
    </location>
</feature>
<proteinExistence type="predicted"/>
<protein>
    <submittedName>
        <fullName evidence="2">ABC-2 type transport system permease protein</fullName>
    </submittedName>
</protein>
<dbReference type="EMBL" id="PVNE01000009">
    <property type="protein sequence ID" value="PRX40959.1"/>
    <property type="molecule type" value="Genomic_DNA"/>
</dbReference>
<feature type="transmembrane region" description="Helical" evidence="1">
    <location>
        <begin position="187"/>
        <end position="208"/>
    </location>
</feature>
<dbReference type="Proteomes" id="UP000237797">
    <property type="component" value="Unassembled WGS sequence"/>
</dbReference>
<comment type="caution">
    <text evidence="2">The sequence shown here is derived from an EMBL/GenBank/DDBJ whole genome shotgun (WGS) entry which is preliminary data.</text>
</comment>
<dbReference type="OrthoDB" id="9783401at2"/>
<name>A0A2T0LFG5_9BACL</name>
<keyword evidence="1" id="KW-0812">Transmembrane</keyword>
<evidence type="ECO:0000313" key="3">
    <source>
        <dbReference type="Proteomes" id="UP000237797"/>
    </source>
</evidence>
<dbReference type="AlphaFoldDB" id="A0A2T0LFG5"/>
<feature type="transmembrane region" description="Helical" evidence="1">
    <location>
        <begin position="156"/>
        <end position="181"/>
    </location>
</feature>
<accession>A0A2T0LFG5</accession>
<feature type="transmembrane region" description="Helical" evidence="1">
    <location>
        <begin position="124"/>
        <end position="144"/>
    </location>
</feature>
<dbReference type="InterPro" id="IPR010390">
    <property type="entry name" value="ABC-2_transporter-like"/>
</dbReference>
<dbReference type="PANTHER" id="PTHR36832">
    <property type="entry name" value="SLR1174 PROTEIN-RELATED"/>
    <property type="match status" value="1"/>
</dbReference>
<keyword evidence="3" id="KW-1185">Reference proteome</keyword>
<keyword evidence="1" id="KW-0472">Membrane</keyword>
<evidence type="ECO:0000256" key="1">
    <source>
        <dbReference type="SAM" id="Phobius"/>
    </source>
</evidence>
<keyword evidence="1" id="KW-1133">Transmembrane helix</keyword>
<gene>
    <name evidence="2" type="ORF">CLV97_10910</name>
</gene>
<dbReference type="Pfam" id="PF06182">
    <property type="entry name" value="ABC2_membrane_6"/>
    <property type="match status" value="1"/>
</dbReference>